<keyword evidence="7" id="KW-0206">Cytoskeleton</keyword>
<dbReference type="GeneID" id="106462021"/>
<evidence type="ECO:0000256" key="1">
    <source>
        <dbReference type="ARBA" id="ARBA00004245"/>
    </source>
</evidence>
<proteinExistence type="inferred from homology"/>
<evidence type="ECO:0000256" key="3">
    <source>
        <dbReference type="ARBA" id="ARBA00022701"/>
    </source>
</evidence>
<keyword evidence="5 8" id="KW-0067">ATP-binding</keyword>
<evidence type="ECO:0000256" key="9">
    <source>
        <dbReference type="RuleBase" id="RU000394"/>
    </source>
</evidence>
<dbReference type="SMART" id="SM00129">
    <property type="entry name" value="KISc"/>
    <property type="match status" value="1"/>
</dbReference>
<feature type="compositionally biased region" description="Basic and acidic residues" evidence="11">
    <location>
        <begin position="1"/>
        <end position="10"/>
    </location>
</feature>
<keyword evidence="3 9" id="KW-0493">Microtubule</keyword>
<dbReference type="InterPro" id="IPR027417">
    <property type="entry name" value="P-loop_NTPase"/>
</dbReference>
<dbReference type="InterPro" id="IPR036961">
    <property type="entry name" value="Kinesin_motor_dom_sf"/>
</dbReference>
<dbReference type="Gene3D" id="3.40.850.10">
    <property type="entry name" value="Kinesin motor domain"/>
    <property type="match status" value="1"/>
</dbReference>
<evidence type="ECO:0000256" key="10">
    <source>
        <dbReference type="SAM" id="Coils"/>
    </source>
</evidence>
<gene>
    <name evidence="14" type="primary">LOC106462021</name>
</gene>
<dbReference type="InterPro" id="IPR019821">
    <property type="entry name" value="Kinesin_motor_CS"/>
</dbReference>
<feature type="coiled-coil region" evidence="10">
    <location>
        <begin position="188"/>
        <end position="292"/>
    </location>
</feature>
<evidence type="ECO:0000256" key="8">
    <source>
        <dbReference type="PROSITE-ProRule" id="PRU00283"/>
    </source>
</evidence>
<dbReference type="SUPFAM" id="SSF52540">
    <property type="entry name" value="P-loop containing nucleoside triphosphate hydrolases"/>
    <property type="match status" value="1"/>
</dbReference>
<evidence type="ECO:0000256" key="7">
    <source>
        <dbReference type="ARBA" id="ARBA00023212"/>
    </source>
</evidence>
<feature type="binding site" evidence="8">
    <location>
        <begin position="421"/>
        <end position="428"/>
    </location>
    <ligand>
        <name>ATP</name>
        <dbReference type="ChEBI" id="CHEBI:30616"/>
    </ligand>
</feature>
<accession>A0ABM1SMI4</accession>
<keyword evidence="6 8" id="KW-0505">Motor protein</keyword>
<keyword evidence="7" id="KW-0963">Cytoplasm</keyword>
<keyword evidence="4 8" id="KW-0547">Nucleotide-binding</keyword>
<dbReference type="CDD" id="cd01366">
    <property type="entry name" value="KISc_C_terminal"/>
    <property type="match status" value="1"/>
</dbReference>
<dbReference type="PRINTS" id="PR00380">
    <property type="entry name" value="KINESINHEAVY"/>
</dbReference>
<dbReference type="RefSeq" id="XP_022244840.1">
    <property type="nucleotide sequence ID" value="XM_022389132.1"/>
</dbReference>
<evidence type="ECO:0000256" key="11">
    <source>
        <dbReference type="SAM" id="MobiDB-lite"/>
    </source>
</evidence>
<feature type="compositionally biased region" description="Polar residues" evidence="11">
    <location>
        <begin position="49"/>
        <end position="59"/>
    </location>
</feature>
<evidence type="ECO:0000259" key="12">
    <source>
        <dbReference type="PROSITE" id="PS50067"/>
    </source>
</evidence>
<keyword evidence="13" id="KW-1185">Reference proteome</keyword>
<dbReference type="InterPro" id="IPR027640">
    <property type="entry name" value="Kinesin-like_fam"/>
</dbReference>
<dbReference type="Pfam" id="PF00225">
    <property type="entry name" value="Kinesin"/>
    <property type="match status" value="1"/>
</dbReference>
<name>A0ABM1SMI4_LIMPO</name>
<keyword evidence="10" id="KW-0175">Coiled coil</keyword>
<protein>
    <recommendedName>
        <fullName evidence="9">Kinesin-like protein</fullName>
    </recommendedName>
</protein>
<dbReference type="PANTHER" id="PTHR47972">
    <property type="entry name" value="KINESIN-LIKE PROTEIN KLP-3"/>
    <property type="match status" value="1"/>
</dbReference>
<feature type="domain" description="Kinesin motor" evidence="12">
    <location>
        <begin position="320"/>
        <end position="674"/>
    </location>
</feature>
<evidence type="ECO:0000256" key="4">
    <source>
        <dbReference type="ARBA" id="ARBA00022741"/>
    </source>
</evidence>
<comment type="similarity">
    <text evidence="2">Belongs to the TRAFAC class myosin-kinesin ATPase superfamily. Kinesin family. KIN-14 subfamily.</text>
</comment>
<dbReference type="PROSITE" id="PS00411">
    <property type="entry name" value="KINESIN_MOTOR_1"/>
    <property type="match status" value="1"/>
</dbReference>
<evidence type="ECO:0000256" key="5">
    <source>
        <dbReference type="ARBA" id="ARBA00022840"/>
    </source>
</evidence>
<evidence type="ECO:0000313" key="13">
    <source>
        <dbReference type="Proteomes" id="UP000694941"/>
    </source>
</evidence>
<reference evidence="14" key="1">
    <citation type="submission" date="2025-08" db="UniProtKB">
        <authorList>
            <consortium name="RefSeq"/>
        </authorList>
    </citation>
    <scope>IDENTIFICATION</scope>
    <source>
        <tissue evidence="14">Muscle</tissue>
    </source>
</reference>
<dbReference type="SUPFAM" id="SSF57997">
    <property type="entry name" value="Tropomyosin"/>
    <property type="match status" value="1"/>
</dbReference>
<evidence type="ECO:0000256" key="6">
    <source>
        <dbReference type="ARBA" id="ARBA00023175"/>
    </source>
</evidence>
<dbReference type="PANTHER" id="PTHR47972:SF45">
    <property type="entry name" value="PROTEIN CLARET SEGREGATIONAL"/>
    <property type="match status" value="1"/>
</dbReference>
<comment type="subcellular location">
    <subcellularLocation>
        <location evidence="1">Cytoplasm</location>
        <location evidence="1">Cytoskeleton</location>
    </subcellularLocation>
</comment>
<evidence type="ECO:0000313" key="14">
    <source>
        <dbReference type="RefSeq" id="XP_022244840.1"/>
    </source>
</evidence>
<organism evidence="13 14">
    <name type="scientific">Limulus polyphemus</name>
    <name type="common">Atlantic horseshoe crab</name>
    <dbReference type="NCBI Taxonomy" id="6850"/>
    <lineage>
        <taxon>Eukaryota</taxon>
        <taxon>Metazoa</taxon>
        <taxon>Ecdysozoa</taxon>
        <taxon>Arthropoda</taxon>
        <taxon>Chelicerata</taxon>
        <taxon>Merostomata</taxon>
        <taxon>Xiphosura</taxon>
        <taxon>Limulidae</taxon>
        <taxon>Limulus</taxon>
    </lineage>
</organism>
<sequence length="684" mass="76664">MSEHSNDKPVPKPLATPNIGIPSTRIPSKIKPPKMNSLHPAVVHIQSKEPGNQDENAPSQAKRPKMDPPRYPPPLSKPAGTGLKRAHSALSLNVSTCSSTISVARGRSEKKGPSVVNRVTTNVKASVPPAKSKKTKRPAWDLKGRIQDIEEQFLVSRKTNDELISQLKLNEERIALLEGLNSELSQDVQCKESKTQEANEVLEQLQKSLREKEEKLTTVRTRKESLENQVNTLQQECTGLQSTIGQLTSAQAGLQAHLEATKVILQQAQAENEAQKKMIQELQAKLYDKENKICVLETRTRQDEQTRRKLHNIIQELKGNIRVFCRVRPLLPNELDEIPEEHIPHIAFPDPDNREVQLMRLSDISLNESSVVGKTKTPVKYDFTFDRVFCPLSNQSEVFDEISQLVQSSLDGYNVCIFAYGQTGSGKTYTMEGPEELDLTLDLDSPCLGMIPRAVQQIFSTEQELQKKGWQYKMDSYFLEIYNEVIHDLLVDSPSDNSVKHEIKMVGKGSELYVTNLTTVIVKTEKRIHQLLKKARKNRAVAATKCNQHSSRSHSVFRIKLSGNNSITGETCEGTLNLVDLAGSERLKDSGSEGQRLEETKNINRSLANLGNVIMALSQKADHIPYRNSKLTHLLMNSLGGNSKVLMFVNVSPKEEHFNETLNSLRFATKVNQCQIGTAHKKVK</sequence>
<dbReference type="Proteomes" id="UP000694941">
    <property type="component" value="Unplaced"/>
</dbReference>
<feature type="region of interest" description="Disordered" evidence="11">
    <location>
        <begin position="1"/>
        <end position="82"/>
    </location>
</feature>
<dbReference type="PROSITE" id="PS50067">
    <property type="entry name" value="KINESIN_MOTOR_2"/>
    <property type="match status" value="1"/>
</dbReference>
<evidence type="ECO:0000256" key="2">
    <source>
        <dbReference type="ARBA" id="ARBA00010899"/>
    </source>
</evidence>
<dbReference type="InterPro" id="IPR001752">
    <property type="entry name" value="Kinesin_motor_dom"/>
</dbReference>